<evidence type="ECO:0000313" key="8">
    <source>
        <dbReference type="Proteomes" id="UP001152798"/>
    </source>
</evidence>
<comment type="subcellular location">
    <subcellularLocation>
        <location evidence="1">Membrane</location>
        <topology evidence="1">Multi-pass membrane protein</topology>
    </subcellularLocation>
</comment>
<evidence type="ECO:0000256" key="4">
    <source>
        <dbReference type="ARBA" id="ARBA00022989"/>
    </source>
</evidence>
<dbReference type="Pfam" id="PF25807">
    <property type="entry name" value="Clarin-2"/>
    <property type="match status" value="1"/>
</dbReference>
<organism evidence="7 8">
    <name type="scientific">Nezara viridula</name>
    <name type="common">Southern green stink bug</name>
    <name type="synonym">Cimex viridulus</name>
    <dbReference type="NCBI Taxonomy" id="85310"/>
    <lineage>
        <taxon>Eukaryota</taxon>
        <taxon>Metazoa</taxon>
        <taxon>Ecdysozoa</taxon>
        <taxon>Arthropoda</taxon>
        <taxon>Hexapoda</taxon>
        <taxon>Insecta</taxon>
        <taxon>Pterygota</taxon>
        <taxon>Neoptera</taxon>
        <taxon>Paraneoptera</taxon>
        <taxon>Hemiptera</taxon>
        <taxon>Heteroptera</taxon>
        <taxon>Panheteroptera</taxon>
        <taxon>Pentatomomorpha</taxon>
        <taxon>Pentatomoidea</taxon>
        <taxon>Pentatomidae</taxon>
        <taxon>Pentatominae</taxon>
        <taxon>Nezara</taxon>
    </lineage>
</organism>
<evidence type="ECO:0008006" key="9">
    <source>
        <dbReference type="Google" id="ProtNLM"/>
    </source>
</evidence>
<gene>
    <name evidence="7" type="ORF">NEZAVI_LOCUS14117</name>
</gene>
<feature type="transmembrane region" description="Helical" evidence="6">
    <location>
        <begin position="80"/>
        <end position="108"/>
    </location>
</feature>
<evidence type="ECO:0000256" key="3">
    <source>
        <dbReference type="ARBA" id="ARBA00022692"/>
    </source>
</evidence>
<dbReference type="AlphaFoldDB" id="A0A9P0HQD9"/>
<feature type="transmembrane region" description="Helical" evidence="6">
    <location>
        <begin position="175"/>
        <end position="195"/>
    </location>
</feature>
<keyword evidence="4 6" id="KW-1133">Transmembrane helix</keyword>
<dbReference type="OrthoDB" id="10012538at2759"/>
<proteinExistence type="inferred from homology"/>
<keyword evidence="8" id="KW-1185">Reference proteome</keyword>
<reference evidence="7" key="1">
    <citation type="submission" date="2022-01" db="EMBL/GenBank/DDBJ databases">
        <authorList>
            <person name="King R."/>
        </authorList>
    </citation>
    <scope>NUCLEOTIDE SEQUENCE</scope>
</reference>
<evidence type="ECO:0000256" key="2">
    <source>
        <dbReference type="ARBA" id="ARBA00005787"/>
    </source>
</evidence>
<dbReference type="Gene3D" id="1.20.140.150">
    <property type="match status" value="1"/>
</dbReference>
<dbReference type="InterPro" id="IPR026748">
    <property type="entry name" value="Clarin"/>
</dbReference>
<evidence type="ECO:0000313" key="7">
    <source>
        <dbReference type="EMBL" id="CAH1406100.1"/>
    </source>
</evidence>
<evidence type="ECO:0000256" key="5">
    <source>
        <dbReference type="ARBA" id="ARBA00023136"/>
    </source>
</evidence>
<dbReference type="EMBL" id="OV725082">
    <property type="protein sequence ID" value="CAH1406100.1"/>
    <property type="molecule type" value="Genomic_DNA"/>
</dbReference>
<protein>
    <recommendedName>
        <fullName evidence="9">Clarin-3</fullName>
    </recommendedName>
</protein>
<keyword evidence="3 6" id="KW-0812">Transmembrane</keyword>
<dbReference type="GO" id="GO:0007605">
    <property type="term" value="P:sensory perception of sound"/>
    <property type="evidence" value="ECO:0007669"/>
    <property type="project" value="UniProtKB-ARBA"/>
</dbReference>
<dbReference type="PROSITE" id="PS51257">
    <property type="entry name" value="PROKAR_LIPOPROTEIN"/>
    <property type="match status" value="1"/>
</dbReference>
<evidence type="ECO:0000256" key="6">
    <source>
        <dbReference type="SAM" id="Phobius"/>
    </source>
</evidence>
<dbReference type="Proteomes" id="UP001152798">
    <property type="component" value="Chromosome 6"/>
</dbReference>
<dbReference type="PANTHER" id="PTHR31548:SF1">
    <property type="entry name" value="LD47387P"/>
    <property type="match status" value="1"/>
</dbReference>
<dbReference type="PANTHER" id="PTHR31548">
    <property type="entry name" value="CLARIN"/>
    <property type="match status" value="1"/>
</dbReference>
<dbReference type="GO" id="GO:0016020">
    <property type="term" value="C:membrane"/>
    <property type="evidence" value="ECO:0007669"/>
    <property type="project" value="UniProtKB-SubCell"/>
</dbReference>
<keyword evidence="5 6" id="KW-0472">Membrane</keyword>
<accession>A0A9P0HQD9</accession>
<comment type="similarity">
    <text evidence="2">Belongs to the clarin family.</text>
</comment>
<sequence length="222" mass="24695">MNFYKHGMIFATFLGSCLCIGLLAAALGTKYWTISSAVNLKSPKSDGKIHFGLFRGEKNLNVGIGWRAQRFEVPKDIEGMIYAVWFGTVVCMALGILFSATAAIFAVINTASTPISFLTGISGLYIWNCLAITFQGSALGLWLLQYYKRLRYNVMSAEDRTDFSWTSEGKTDLGFSFWLVVAAVIVQFVNIIFIFSGTKEMRLKKNVKPIIEEKGNGAIMLY</sequence>
<evidence type="ECO:0000256" key="1">
    <source>
        <dbReference type="ARBA" id="ARBA00004141"/>
    </source>
</evidence>
<feature type="transmembrane region" description="Helical" evidence="6">
    <location>
        <begin position="115"/>
        <end position="144"/>
    </location>
</feature>
<name>A0A9P0HQD9_NEZVI</name>